<evidence type="ECO:0000256" key="1">
    <source>
        <dbReference type="ARBA" id="ARBA00022741"/>
    </source>
</evidence>
<dbReference type="PANTHER" id="PTHR22692">
    <property type="entry name" value="MYOSIN VII, XV"/>
    <property type="match status" value="1"/>
</dbReference>
<dbReference type="InterPro" id="IPR027417">
    <property type="entry name" value="P-loop_NTPase"/>
</dbReference>
<evidence type="ECO:0000256" key="3">
    <source>
        <dbReference type="ARBA" id="ARBA00023123"/>
    </source>
</evidence>
<keyword evidence="3 5" id="KW-0518">Myosin</keyword>
<keyword evidence="4 5" id="KW-0505">Motor protein</keyword>
<keyword evidence="2 5" id="KW-0067">ATP-binding</keyword>
<dbReference type="Gene3D" id="3.40.850.10">
    <property type="entry name" value="Kinesin motor domain"/>
    <property type="match status" value="1"/>
</dbReference>
<evidence type="ECO:0000256" key="4">
    <source>
        <dbReference type="ARBA" id="ARBA00023175"/>
    </source>
</evidence>
<keyword evidence="5" id="KW-0009">Actin-binding</keyword>
<comment type="similarity">
    <text evidence="5">Belongs to the TRAFAC class myosin-kinesin ATPase superfamily. Myosin family.</text>
</comment>
<evidence type="ECO:0000256" key="5">
    <source>
        <dbReference type="PROSITE-ProRule" id="PRU00782"/>
    </source>
</evidence>
<name>A0ABU7C8Z0_9TELE</name>
<evidence type="ECO:0000313" key="8">
    <source>
        <dbReference type="Proteomes" id="UP001345963"/>
    </source>
</evidence>
<dbReference type="InterPro" id="IPR001609">
    <property type="entry name" value="Myosin_head_motor_dom-like"/>
</dbReference>
<feature type="domain" description="Myosin motor" evidence="6">
    <location>
        <begin position="13"/>
        <end position="222"/>
    </location>
</feature>
<dbReference type="Pfam" id="PF00063">
    <property type="entry name" value="Myosin_head"/>
    <property type="match status" value="1"/>
</dbReference>
<evidence type="ECO:0000313" key="7">
    <source>
        <dbReference type="EMBL" id="MED6259223.1"/>
    </source>
</evidence>
<protein>
    <recommendedName>
        <fullName evidence="6">Myosin motor domain-containing protein</fullName>
    </recommendedName>
</protein>
<keyword evidence="1 5" id="KW-0547">Nucleotide-binding</keyword>
<accession>A0ABU7C8Z0</accession>
<dbReference type="Proteomes" id="UP001345963">
    <property type="component" value="Unassembled WGS sequence"/>
</dbReference>
<dbReference type="PRINTS" id="PR00193">
    <property type="entry name" value="MYOSINHEAVY"/>
</dbReference>
<dbReference type="SMART" id="SM00242">
    <property type="entry name" value="MYSc"/>
    <property type="match status" value="1"/>
</dbReference>
<feature type="binding site" evidence="5">
    <location>
        <begin position="106"/>
        <end position="113"/>
    </location>
    <ligand>
        <name>ATP</name>
        <dbReference type="ChEBI" id="CHEBI:30616"/>
    </ligand>
</feature>
<comment type="caution">
    <text evidence="7">The sequence shown here is derived from an EMBL/GenBank/DDBJ whole genome shotgun (WGS) entry which is preliminary data.</text>
</comment>
<dbReference type="PANTHER" id="PTHR22692:SF16">
    <property type="entry name" value="MYOSIN XVB"/>
    <property type="match status" value="1"/>
</dbReference>
<dbReference type="EMBL" id="JAHUTI010082625">
    <property type="protein sequence ID" value="MED6259223.1"/>
    <property type="molecule type" value="Genomic_DNA"/>
</dbReference>
<evidence type="ECO:0000259" key="6">
    <source>
        <dbReference type="PROSITE" id="PS51456"/>
    </source>
</evidence>
<reference evidence="7 8" key="1">
    <citation type="submission" date="2021-07" db="EMBL/GenBank/DDBJ databases">
        <authorList>
            <person name="Palmer J.M."/>
        </authorList>
    </citation>
    <scope>NUCLEOTIDE SEQUENCE [LARGE SCALE GENOMIC DNA]</scope>
    <source>
        <strain evidence="7 8">AT_MEX2019</strain>
        <tissue evidence="7">Muscle</tissue>
    </source>
</reference>
<keyword evidence="8" id="KW-1185">Reference proteome</keyword>
<gene>
    <name evidence="7" type="ORF">ATANTOWER_018943</name>
</gene>
<dbReference type="SUPFAM" id="SSF52540">
    <property type="entry name" value="P-loop containing nucleoside triphosphate hydrolases"/>
    <property type="match status" value="1"/>
</dbReference>
<dbReference type="InterPro" id="IPR051567">
    <property type="entry name" value="Unconventional_Myosin_ATPase"/>
</dbReference>
<dbReference type="PROSITE" id="PS51456">
    <property type="entry name" value="MYOSIN_MOTOR"/>
    <property type="match status" value="1"/>
</dbReference>
<evidence type="ECO:0000256" key="2">
    <source>
        <dbReference type="ARBA" id="ARBA00022840"/>
    </source>
</evidence>
<feature type="non-terminal residue" evidence="7">
    <location>
        <position position="1"/>
    </location>
</feature>
<dbReference type="InterPro" id="IPR036961">
    <property type="entry name" value="Kinesin_motor_dom_sf"/>
</dbReference>
<proteinExistence type="inferred from homology"/>
<sequence>VVMPGNKRIVELDEVEDLSHLEDVSESLVLLNLKKRFDRDCIYTYIGNILLSINPFKSLNIFSEEMRQKYEGKEQHDNPPHVYAIADSTFRLSQSSTQDQCIIVSGQSGSGKTEATKQIVHYLSLMYQDRNSLRQPMEVFPILESFGNAKTILNNNSSRFGKYLHIHILQSSTSLADRTPIKEPTAWMLERAGPAVSTCCFLRHNTHLDTQSKGSCKSQCRE</sequence>
<organism evidence="7 8">
    <name type="scientific">Ataeniobius toweri</name>
    <dbReference type="NCBI Taxonomy" id="208326"/>
    <lineage>
        <taxon>Eukaryota</taxon>
        <taxon>Metazoa</taxon>
        <taxon>Chordata</taxon>
        <taxon>Craniata</taxon>
        <taxon>Vertebrata</taxon>
        <taxon>Euteleostomi</taxon>
        <taxon>Actinopterygii</taxon>
        <taxon>Neopterygii</taxon>
        <taxon>Teleostei</taxon>
        <taxon>Neoteleostei</taxon>
        <taxon>Acanthomorphata</taxon>
        <taxon>Ovalentaria</taxon>
        <taxon>Atherinomorphae</taxon>
        <taxon>Cyprinodontiformes</taxon>
        <taxon>Goodeidae</taxon>
        <taxon>Ataeniobius</taxon>
    </lineage>
</organism>
<comment type="caution">
    <text evidence="5">Lacks conserved residue(s) required for the propagation of feature annotation.</text>
</comment>